<dbReference type="Proteomes" id="UP000292695">
    <property type="component" value="Unassembled WGS sequence"/>
</dbReference>
<dbReference type="EMBL" id="SJKA01000007">
    <property type="protein sequence ID" value="TCC31174.1"/>
    <property type="molecule type" value="Genomic_DNA"/>
</dbReference>
<evidence type="ECO:0000313" key="2">
    <source>
        <dbReference type="EMBL" id="TCC31174.1"/>
    </source>
</evidence>
<evidence type="ECO:0000313" key="3">
    <source>
        <dbReference type="Proteomes" id="UP000292695"/>
    </source>
</evidence>
<dbReference type="OrthoDB" id="3828539at2"/>
<dbReference type="RefSeq" id="WP_131291163.1">
    <property type="nucleotide sequence ID" value="NZ_SJKA01000007.1"/>
</dbReference>
<feature type="region of interest" description="Disordered" evidence="1">
    <location>
        <begin position="1"/>
        <end position="24"/>
    </location>
</feature>
<reference evidence="2 3" key="1">
    <citation type="submission" date="2019-02" db="EMBL/GenBank/DDBJ databases">
        <title>Kribbella capetownensis sp. nov. and Kribbella speibonae sp. nov., isolated from soil.</title>
        <authorList>
            <person name="Curtis S.M."/>
            <person name="Norton I."/>
            <person name="Everest G.J."/>
            <person name="Meyers P.R."/>
        </authorList>
    </citation>
    <scope>NUCLEOTIDE SEQUENCE [LARGE SCALE GENOMIC DNA]</scope>
    <source>
        <strain evidence="2 3">DSM 27082</strain>
    </source>
</reference>
<name>A0A4R0IGI2_9ACTN</name>
<comment type="caution">
    <text evidence="2">The sequence shown here is derived from an EMBL/GenBank/DDBJ whole genome shotgun (WGS) entry which is preliminary data.</text>
</comment>
<protein>
    <submittedName>
        <fullName evidence="2">Uncharacterized protein</fullName>
    </submittedName>
</protein>
<proteinExistence type="predicted"/>
<organism evidence="2 3">
    <name type="scientific">Kribbella sindirgiensis</name>
    <dbReference type="NCBI Taxonomy" id="1124744"/>
    <lineage>
        <taxon>Bacteria</taxon>
        <taxon>Bacillati</taxon>
        <taxon>Actinomycetota</taxon>
        <taxon>Actinomycetes</taxon>
        <taxon>Propionibacteriales</taxon>
        <taxon>Kribbellaceae</taxon>
        <taxon>Kribbella</taxon>
    </lineage>
</organism>
<gene>
    <name evidence="2" type="ORF">E0H50_20985</name>
</gene>
<evidence type="ECO:0000256" key="1">
    <source>
        <dbReference type="SAM" id="MobiDB-lite"/>
    </source>
</evidence>
<keyword evidence="3" id="KW-1185">Reference proteome</keyword>
<accession>A0A4R0IGI2</accession>
<dbReference type="AlphaFoldDB" id="A0A4R0IGI2"/>
<sequence>MTGTKTHLTGERAPCGRLGDADRSQEDDFEGFRLDDVLFACGCRQMRHEFHDGSVRIRTVRHDGKVLMDEHSGDHEA</sequence>